<dbReference type="CDD" id="cd05466">
    <property type="entry name" value="PBP2_LTTR_substrate"/>
    <property type="match status" value="1"/>
</dbReference>
<dbReference type="Proteomes" id="UP000787672">
    <property type="component" value="Unassembled WGS sequence"/>
</dbReference>
<protein>
    <submittedName>
        <fullName evidence="6">LysR family transcriptional regulator</fullName>
    </submittedName>
</protein>
<keyword evidence="4" id="KW-0804">Transcription</keyword>
<keyword evidence="7" id="KW-1185">Reference proteome</keyword>
<dbReference type="Pfam" id="PF00126">
    <property type="entry name" value="HTH_1"/>
    <property type="match status" value="1"/>
</dbReference>
<gene>
    <name evidence="6" type="ORF">KQI82_12290</name>
</gene>
<feature type="domain" description="HTH lysR-type" evidence="5">
    <location>
        <begin position="1"/>
        <end position="53"/>
    </location>
</feature>
<name>A0ABS6FC98_9FIRM</name>
<dbReference type="InterPro" id="IPR000847">
    <property type="entry name" value="LysR_HTH_N"/>
</dbReference>
<comment type="similarity">
    <text evidence="1">Belongs to the LysR transcriptional regulatory family.</text>
</comment>
<reference evidence="6 7" key="1">
    <citation type="submission" date="2021-06" db="EMBL/GenBank/DDBJ databases">
        <authorList>
            <person name="Sun Q."/>
            <person name="Li D."/>
        </authorList>
    </citation>
    <scope>NUCLEOTIDE SEQUENCE [LARGE SCALE GENOMIC DNA]</scope>
    <source>
        <strain evidence="6 7">MSJ-2</strain>
    </source>
</reference>
<evidence type="ECO:0000259" key="5">
    <source>
        <dbReference type="PROSITE" id="PS50931"/>
    </source>
</evidence>
<sequence>MRTFIYVSEQCSFTKAAERLGYSQSTVSFQIRQLEEELNVRLFERIHHTVKLTDQGREVLRYAHRMDKLRAELEQDLREEKEVTGHVRLAMADSLCTQLGRTFQDFWIRYPGISLKIIAAGTEEMFRLLNHNEVDLVFTLDNHIYNTEYRLIREEKIETHFVAAPDCPLVGRERVSVREVADYPFLLTEKGMSYRRLMDEQLASRSLEVSPILETGNTEIICQLVSRGAGCAFLPDYATEEDVLAGRLVRLKVDDFTVEVWKQLFCHRDKWVSPHLQSVMAYCAGI</sequence>
<comment type="caution">
    <text evidence="6">The sequence shown here is derived from an EMBL/GenBank/DDBJ whole genome shotgun (WGS) entry which is preliminary data.</text>
</comment>
<dbReference type="PANTHER" id="PTHR30126">
    <property type="entry name" value="HTH-TYPE TRANSCRIPTIONAL REGULATOR"/>
    <property type="match status" value="1"/>
</dbReference>
<dbReference type="PANTHER" id="PTHR30126:SF40">
    <property type="entry name" value="HTH-TYPE TRANSCRIPTIONAL REGULATOR GLTR"/>
    <property type="match status" value="1"/>
</dbReference>
<dbReference type="Pfam" id="PF03466">
    <property type="entry name" value="LysR_substrate"/>
    <property type="match status" value="1"/>
</dbReference>
<keyword evidence="2" id="KW-0805">Transcription regulation</keyword>
<dbReference type="InterPro" id="IPR005119">
    <property type="entry name" value="LysR_subst-bd"/>
</dbReference>
<accession>A0ABS6FC98</accession>
<dbReference type="EMBL" id="JAHLQN010000001">
    <property type="protein sequence ID" value="MBU5627688.1"/>
    <property type="molecule type" value="Genomic_DNA"/>
</dbReference>
<evidence type="ECO:0000256" key="2">
    <source>
        <dbReference type="ARBA" id="ARBA00023015"/>
    </source>
</evidence>
<evidence type="ECO:0000256" key="3">
    <source>
        <dbReference type="ARBA" id="ARBA00023125"/>
    </source>
</evidence>
<keyword evidence="3" id="KW-0238">DNA-binding</keyword>
<evidence type="ECO:0000313" key="6">
    <source>
        <dbReference type="EMBL" id="MBU5627688.1"/>
    </source>
</evidence>
<dbReference type="RefSeq" id="WP_216633032.1">
    <property type="nucleotide sequence ID" value="NZ_JAHLQN010000001.1"/>
</dbReference>
<organism evidence="6 7">
    <name type="scientific">Dysosmobacter acutus</name>
    <dbReference type="NCBI Taxonomy" id="2841504"/>
    <lineage>
        <taxon>Bacteria</taxon>
        <taxon>Bacillati</taxon>
        <taxon>Bacillota</taxon>
        <taxon>Clostridia</taxon>
        <taxon>Eubacteriales</taxon>
        <taxon>Oscillospiraceae</taxon>
        <taxon>Dysosmobacter</taxon>
    </lineage>
</organism>
<dbReference type="PROSITE" id="PS50931">
    <property type="entry name" value="HTH_LYSR"/>
    <property type="match status" value="1"/>
</dbReference>
<proteinExistence type="inferred from homology"/>
<evidence type="ECO:0000313" key="7">
    <source>
        <dbReference type="Proteomes" id="UP000787672"/>
    </source>
</evidence>
<evidence type="ECO:0000256" key="4">
    <source>
        <dbReference type="ARBA" id="ARBA00023163"/>
    </source>
</evidence>
<evidence type="ECO:0000256" key="1">
    <source>
        <dbReference type="ARBA" id="ARBA00009437"/>
    </source>
</evidence>